<sequence>MLWSGGGPTCVYSMMHPQEQAKELSDAARQQQ</sequence>
<keyword evidence="2" id="KW-1185">Reference proteome</keyword>
<reference evidence="1 2" key="1">
    <citation type="submission" date="2020-02" db="EMBL/GenBank/DDBJ databases">
        <title>Draft genome sequence of Haematococcus lacustris strain NIES-144.</title>
        <authorList>
            <person name="Morimoto D."/>
            <person name="Nakagawa S."/>
            <person name="Yoshida T."/>
            <person name="Sawayama S."/>
        </authorList>
    </citation>
    <scope>NUCLEOTIDE SEQUENCE [LARGE SCALE GENOMIC DNA]</scope>
    <source>
        <strain evidence="1 2">NIES-144</strain>
    </source>
</reference>
<comment type="caution">
    <text evidence="1">The sequence shown here is derived from an EMBL/GenBank/DDBJ whole genome shotgun (WGS) entry which is preliminary data.</text>
</comment>
<dbReference type="EMBL" id="BLLF01004642">
    <property type="protein sequence ID" value="GFH30002.1"/>
    <property type="molecule type" value="Genomic_DNA"/>
</dbReference>
<protein>
    <submittedName>
        <fullName evidence="1">Uncharacterized protein</fullName>
    </submittedName>
</protein>
<proteinExistence type="predicted"/>
<evidence type="ECO:0000313" key="1">
    <source>
        <dbReference type="EMBL" id="GFH30002.1"/>
    </source>
</evidence>
<organism evidence="1 2">
    <name type="scientific">Haematococcus lacustris</name>
    <name type="common">Green alga</name>
    <name type="synonym">Haematococcus pluvialis</name>
    <dbReference type="NCBI Taxonomy" id="44745"/>
    <lineage>
        <taxon>Eukaryota</taxon>
        <taxon>Viridiplantae</taxon>
        <taxon>Chlorophyta</taxon>
        <taxon>core chlorophytes</taxon>
        <taxon>Chlorophyceae</taxon>
        <taxon>CS clade</taxon>
        <taxon>Chlamydomonadales</taxon>
        <taxon>Haematococcaceae</taxon>
        <taxon>Haematococcus</taxon>
    </lineage>
</organism>
<feature type="non-terminal residue" evidence="1">
    <location>
        <position position="32"/>
    </location>
</feature>
<feature type="non-terminal residue" evidence="1">
    <location>
        <position position="1"/>
    </location>
</feature>
<dbReference type="Proteomes" id="UP000485058">
    <property type="component" value="Unassembled WGS sequence"/>
</dbReference>
<gene>
    <name evidence="1" type="ORF">HaLaN_28768</name>
</gene>
<dbReference type="AlphaFoldDB" id="A0A6A0ABQ2"/>
<name>A0A6A0ABQ2_HAELA</name>
<evidence type="ECO:0000313" key="2">
    <source>
        <dbReference type="Proteomes" id="UP000485058"/>
    </source>
</evidence>
<accession>A0A6A0ABQ2</accession>